<dbReference type="OrthoDB" id="843771at2"/>
<dbReference type="EMBL" id="QLMC01000002">
    <property type="protein sequence ID" value="RAK00170.1"/>
    <property type="molecule type" value="Genomic_DNA"/>
</dbReference>
<organism evidence="1 2">
    <name type="scientific">Larkinella arboricola</name>
    <dbReference type="NCBI Taxonomy" id="643671"/>
    <lineage>
        <taxon>Bacteria</taxon>
        <taxon>Pseudomonadati</taxon>
        <taxon>Bacteroidota</taxon>
        <taxon>Cytophagia</taxon>
        <taxon>Cytophagales</taxon>
        <taxon>Spirosomataceae</taxon>
        <taxon>Larkinella</taxon>
    </lineage>
</organism>
<proteinExistence type="predicted"/>
<comment type="caution">
    <text evidence="1">The sequence shown here is derived from an EMBL/GenBank/DDBJ whole genome shotgun (WGS) entry which is preliminary data.</text>
</comment>
<evidence type="ECO:0000313" key="2">
    <source>
        <dbReference type="Proteomes" id="UP000248790"/>
    </source>
</evidence>
<dbReference type="RefSeq" id="WP_111627936.1">
    <property type="nucleotide sequence ID" value="NZ_QLMC01000002.1"/>
</dbReference>
<dbReference type="PROSITE" id="PS51257">
    <property type="entry name" value="PROKAR_LIPOPROTEIN"/>
    <property type="match status" value="1"/>
</dbReference>
<dbReference type="InterPro" id="IPR041662">
    <property type="entry name" value="SusD-like_2"/>
</dbReference>
<dbReference type="Proteomes" id="UP000248790">
    <property type="component" value="Unassembled WGS sequence"/>
</dbReference>
<dbReference type="AlphaFoldDB" id="A0A327X217"/>
<dbReference type="SUPFAM" id="SSF48452">
    <property type="entry name" value="TPR-like"/>
    <property type="match status" value="1"/>
</dbReference>
<keyword evidence="2" id="KW-1185">Reference proteome</keyword>
<dbReference type="InterPro" id="IPR011990">
    <property type="entry name" value="TPR-like_helical_dom_sf"/>
</dbReference>
<accession>A0A327X217</accession>
<evidence type="ECO:0000313" key="1">
    <source>
        <dbReference type="EMBL" id="RAK00170.1"/>
    </source>
</evidence>
<reference evidence="1 2" key="1">
    <citation type="submission" date="2018-06" db="EMBL/GenBank/DDBJ databases">
        <title>Genomic Encyclopedia of Archaeal and Bacterial Type Strains, Phase II (KMG-II): from individual species to whole genera.</title>
        <authorList>
            <person name="Goeker M."/>
        </authorList>
    </citation>
    <scope>NUCLEOTIDE SEQUENCE [LARGE SCALE GENOMIC DNA]</scope>
    <source>
        <strain evidence="1 2">DSM 21851</strain>
    </source>
</reference>
<dbReference type="Gene3D" id="1.25.40.390">
    <property type="match status" value="1"/>
</dbReference>
<sequence>MNSLTKLLKNHTLKFTFVSALALSSCDQGFEEMNTNPYAFTEPVISSLFSNSLIKTAGDGDNNTLYANSKLSGCFVQYFSSLNPWQWTGDKYLYKQEYNKGLFETAYSSELKETAQIIDLVKDKPELSNYLAVARIWRVYILHRVTDMYGDIPYTQAGQGYIGAMYKPGYDSQSDIYPMMLKELEETALALDAAKTTFGNADFIYKGDVTKWKRFAYSLMLRLGMRLTKVDPALAETWVKKAIAGGVMQSNADIAKLDHTGGSANNWNVDAYLLQGGEGVPPSAQGKGYSKLSKTFIDYLKATKDPRLPFYATLWQGNADASKLPQTTAPEVQKGLPSGYDYTTIKTLIPNWTDNMQAEYSEINIHTIASLSTPTMFQSYAEVSLLLAEAALRGWSTDDVKTRYENAVRASMESETLYPGGMSISPATITAYLTANPFTGGSFEKQMEQIHNQFWVSMFMTNVEAYANWRRTGYPKLTPTNYTGNETGGTIPRRLRYPESEASLNTDAYNAAVQKQGPDLFTTRVWWDK</sequence>
<name>A0A327X217_LARAB</name>
<gene>
    <name evidence="1" type="ORF">LX87_01868</name>
</gene>
<dbReference type="Pfam" id="PF12771">
    <property type="entry name" value="SusD-like_2"/>
    <property type="match status" value="1"/>
</dbReference>
<protein>
    <submittedName>
        <fullName evidence="1">SusD-like starch-binding protein associating with outer membrane</fullName>
    </submittedName>
</protein>